<evidence type="ECO:0000313" key="3">
    <source>
        <dbReference type="EMBL" id="QDZ39498.1"/>
    </source>
</evidence>
<dbReference type="InterPro" id="IPR010095">
    <property type="entry name" value="Cas12f1-like_TNB"/>
</dbReference>
<organism evidence="3 4">
    <name type="scientific">Euhalothece natronophila Z-M001</name>
    <dbReference type="NCBI Taxonomy" id="522448"/>
    <lineage>
        <taxon>Bacteria</taxon>
        <taxon>Bacillati</taxon>
        <taxon>Cyanobacteriota</taxon>
        <taxon>Cyanophyceae</taxon>
        <taxon>Oscillatoriophycideae</taxon>
        <taxon>Chroococcales</taxon>
        <taxon>Halothecacae</taxon>
        <taxon>Halothece cluster</taxon>
        <taxon>Euhalothece</taxon>
    </lineage>
</organism>
<protein>
    <submittedName>
        <fullName evidence="3">Transposase</fullName>
    </submittedName>
</protein>
<dbReference type="RefSeq" id="WP_146295099.1">
    <property type="nucleotide sequence ID" value="NZ_CP042326.1"/>
</dbReference>
<keyword evidence="4" id="KW-1185">Reference proteome</keyword>
<evidence type="ECO:0000313" key="4">
    <source>
        <dbReference type="Proteomes" id="UP000318453"/>
    </source>
</evidence>
<dbReference type="EMBL" id="CP042326">
    <property type="protein sequence ID" value="QDZ39498.1"/>
    <property type="molecule type" value="Genomic_DNA"/>
</dbReference>
<dbReference type="OrthoDB" id="466512at2"/>
<evidence type="ECO:0000256" key="1">
    <source>
        <dbReference type="ARBA" id="ARBA00023125"/>
    </source>
</evidence>
<keyword evidence="1" id="KW-0238">DNA-binding</keyword>
<proteinExistence type="predicted"/>
<dbReference type="GO" id="GO:0003677">
    <property type="term" value="F:DNA binding"/>
    <property type="evidence" value="ECO:0007669"/>
    <property type="project" value="UniProtKB-KW"/>
</dbReference>
<dbReference type="AlphaFoldDB" id="A0A5B8NKM0"/>
<accession>A0A5B8NKM0</accession>
<evidence type="ECO:0000259" key="2">
    <source>
        <dbReference type="Pfam" id="PF07282"/>
    </source>
</evidence>
<name>A0A5B8NKM0_9CHRO</name>
<sequence length="128" mass="13756">MLSKQAADAGFGQFVNILEWVCWKRDVYFAKVDKDGTSQECSQCGAHTGKKTLDVRVHHCPECGYIGSRDVVSAEVIRNRGLSDLGQGLENKQIACGGDLTGMEATSSSQEPEAGNLVARLGISRHSA</sequence>
<gene>
    <name evidence="3" type="ORF">FRE64_05905</name>
</gene>
<dbReference type="Pfam" id="PF07282">
    <property type="entry name" value="Cas12f1-like_TNB"/>
    <property type="match status" value="1"/>
</dbReference>
<dbReference type="KEGG" id="enn:FRE64_05905"/>
<feature type="domain" description="Cas12f1-like TNB" evidence="2">
    <location>
        <begin position="11"/>
        <end position="77"/>
    </location>
</feature>
<reference evidence="3" key="1">
    <citation type="submission" date="2019-08" db="EMBL/GenBank/DDBJ databases">
        <title>Carotenoids and Carotenoid Binding Proteins in the Halophilic Cyanobacterium Euhalothece sp. ZM00.</title>
        <authorList>
            <person name="Cho S.M."/>
            <person name="Song J.Y."/>
            <person name="Park Y.-I."/>
        </authorList>
    </citation>
    <scope>NUCLEOTIDE SEQUENCE [LARGE SCALE GENOMIC DNA]</scope>
    <source>
        <strain evidence="3">Z-M001</strain>
    </source>
</reference>
<dbReference type="Proteomes" id="UP000318453">
    <property type="component" value="Chromosome"/>
</dbReference>